<dbReference type="EMBL" id="QUTE01022426">
    <property type="protein sequence ID" value="RHY82195.1"/>
    <property type="molecule type" value="Genomic_DNA"/>
</dbReference>
<dbReference type="EMBL" id="QUTF01009081">
    <property type="protein sequence ID" value="RHZ38025.1"/>
    <property type="molecule type" value="Genomic_DNA"/>
</dbReference>
<evidence type="ECO:0000313" key="3">
    <source>
        <dbReference type="EMBL" id="RHY43402.1"/>
    </source>
</evidence>
<accession>A0A397A2K1</accession>
<protein>
    <submittedName>
        <fullName evidence="1">Uncharacterized protein</fullName>
    </submittedName>
</protein>
<dbReference type="EMBL" id="QUTC01008578">
    <property type="protein sequence ID" value="RHY43402.1"/>
    <property type="molecule type" value="Genomic_DNA"/>
</dbReference>
<evidence type="ECO:0000313" key="8">
    <source>
        <dbReference type="Proteomes" id="UP000266196"/>
    </source>
</evidence>
<evidence type="ECO:0000313" key="5">
    <source>
        <dbReference type="EMBL" id="RHZ38025.1"/>
    </source>
</evidence>
<dbReference type="AlphaFoldDB" id="A0A397A2K1"/>
<reference evidence="6 7" key="1">
    <citation type="submission" date="2018-08" db="EMBL/GenBank/DDBJ databases">
        <title>Aphanomyces genome sequencing and annotation.</title>
        <authorList>
            <person name="Minardi D."/>
            <person name="Oidtmann B."/>
            <person name="Van Der Giezen M."/>
            <person name="Studholme D.J."/>
        </authorList>
    </citation>
    <scope>NUCLEOTIDE SEQUENCE [LARGE SCALE GENOMIC DNA]</scope>
    <source>
        <strain evidence="4 8">197901</strain>
        <strain evidence="5 10">FDL457</strain>
        <strain evidence="2 6">Kv</strain>
        <strain evidence="3 7">SA</strain>
        <strain evidence="1 9">Yx</strain>
    </source>
</reference>
<evidence type="ECO:0000313" key="7">
    <source>
        <dbReference type="Proteomes" id="UP000265716"/>
    </source>
</evidence>
<organism evidence="1 9">
    <name type="scientific">Aphanomyces astaci</name>
    <name type="common">Crayfish plague agent</name>
    <dbReference type="NCBI Taxonomy" id="112090"/>
    <lineage>
        <taxon>Eukaryota</taxon>
        <taxon>Sar</taxon>
        <taxon>Stramenopiles</taxon>
        <taxon>Oomycota</taxon>
        <taxon>Saprolegniomycetes</taxon>
        <taxon>Saprolegniales</taxon>
        <taxon>Verrucalvaceae</taxon>
        <taxon>Aphanomyces</taxon>
    </lineage>
</organism>
<dbReference type="EMBL" id="QUSZ01007129">
    <property type="protein sequence ID" value="RHY03471.1"/>
    <property type="molecule type" value="Genomic_DNA"/>
</dbReference>
<evidence type="ECO:0000313" key="4">
    <source>
        <dbReference type="EMBL" id="RHY82195.1"/>
    </source>
</evidence>
<evidence type="ECO:0000313" key="2">
    <source>
        <dbReference type="EMBL" id="RHY03471.1"/>
    </source>
</evidence>
<gene>
    <name evidence="1" type="ORF">DYB25_006669</name>
    <name evidence="5" type="ORF">DYB26_012586</name>
    <name evidence="4" type="ORF">DYB31_010793</name>
    <name evidence="2" type="ORF">DYB36_009001</name>
    <name evidence="3" type="ORF">DYB38_011861</name>
</gene>
<dbReference type="Proteomes" id="UP000286510">
    <property type="component" value="Unassembled WGS sequence"/>
</dbReference>
<comment type="caution">
    <text evidence="1">The sequence shown here is derived from an EMBL/GenBank/DDBJ whole genome shotgun (WGS) entry which is preliminary data.</text>
</comment>
<dbReference type="Proteomes" id="UP000265716">
    <property type="component" value="Unassembled WGS sequence"/>
</dbReference>
<evidence type="ECO:0000313" key="10">
    <source>
        <dbReference type="Proteomes" id="UP000286510"/>
    </source>
</evidence>
<evidence type="ECO:0000313" key="1">
    <source>
        <dbReference type="EMBL" id="RHY00575.1"/>
    </source>
</evidence>
<evidence type="ECO:0000313" key="6">
    <source>
        <dbReference type="Proteomes" id="UP000265427"/>
    </source>
</evidence>
<dbReference type="Proteomes" id="UP000266196">
    <property type="component" value="Unassembled WGS sequence"/>
</dbReference>
<dbReference type="EMBL" id="QUTA01009730">
    <property type="protein sequence ID" value="RHY00575.1"/>
    <property type="molecule type" value="Genomic_DNA"/>
</dbReference>
<name>A0A397A2K1_APHAT</name>
<dbReference type="Proteomes" id="UP000265427">
    <property type="component" value="Unassembled WGS sequence"/>
</dbReference>
<evidence type="ECO:0000313" key="9">
    <source>
        <dbReference type="Proteomes" id="UP000266239"/>
    </source>
</evidence>
<sequence length="81" mass="9127">MGKIQQTVESKLLTTLKPNPTNDEVAMWFSIGKQLLQQVGGSGKRRITQLKIATVAKLFREIDEGKQSRPYKKRKRTGVAV</sequence>
<dbReference type="Proteomes" id="UP000266239">
    <property type="component" value="Unassembled WGS sequence"/>
</dbReference>
<proteinExistence type="predicted"/>